<proteinExistence type="predicted"/>
<sequence length="90" mass="10002">MTIEHSNPFVNTPAQGSDTTISAEDMLKLLDTLKIDTSDTELQALLLNAQNGQPVERDTLMTIVTNLLSNDTKHLGELNENIGDFEIEFR</sequence>
<dbReference type="Proteomes" id="UP000603453">
    <property type="component" value="Unassembled WGS sequence"/>
</dbReference>
<organism evidence="1 2">
    <name type="scientific">Mucor saturninus</name>
    <dbReference type="NCBI Taxonomy" id="64648"/>
    <lineage>
        <taxon>Eukaryota</taxon>
        <taxon>Fungi</taxon>
        <taxon>Fungi incertae sedis</taxon>
        <taxon>Mucoromycota</taxon>
        <taxon>Mucoromycotina</taxon>
        <taxon>Mucoromycetes</taxon>
        <taxon>Mucorales</taxon>
        <taxon>Mucorineae</taxon>
        <taxon>Mucoraceae</taxon>
        <taxon>Mucor</taxon>
    </lineage>
</organism>
<evidence type="ECO:0000313" key="2">
    <source>
        <dbReference type="Proteomes" id="UP000603453"/>
    </source>
</evidence>
<gene>
    <name evidence="1" type="ORF">INT47_010144</name>
</gene>
<dbReference type="EMBL" id="JAEPRD010000019">
    <property type="protein sequence ID" value="KAG2208448.1"/>
    <property type="molecule type" value="Genomic_DNA"/>
</dbReference>
<reference evidence="1" key="1">
    <citation type="submission" date="2020-12" db="EMBL/GenBank/DDBJ databases">
        <title>Metabolic potential, ecology and presence of endohyphal bacteria is reflected in genomic diversity of Mucoromycotina.</title>
        <authorList>
            <person name="Muszewska A."/>
            <person name="Okrasinska A."/>
            <person name="Steczkiewicz K."/>
            <person name="Drgas O."/>
            <person name="Orlowska M."/>
            <person name="Perlinska-Lenart U."/>
            <person name="Aleksandrzak-Piekarczyk T."/>
            <person name="Szatraj K."/>
            <person name="Zielenkiewicz U."/>
            <person name="Pilsyk S."/>
            <person name="Malc E."/>
            <person name="Mieczkowski P."/>
            <person name="Kruszewska J.S."/>
            <person name="Biernat P."/>
            <person name="Pawlowska J."/>
        </authorList>
    </citation>
    <scope>NUCLEOTIDE SEQUENCE</scope>
    <source>
        <strain evidence="1">WA0000017839</strain>
    </source>
</reference>
<name>A0A8H7V9K8_9FUNG</name>
<keyword evidence="2" id="KW-1185">Reference proteome</keyword>
<dbReference type="OrthoDB" id="2270765at2759"/>
<dbReference type="AlphaFoldDB" id="A0A8H7V9K8"/>
<evidence type="ECO:0000313" key="1">
    <source>
        <dbReference type="EMBL" id="KAG2208448.1"/>
    </source>
</evidence>
<protein>
    <submittedName>
        <fullName evidence="1">Uncharacterized protein</fullName>
    </submittedName>
</protein>
<comment type="caution">
    <text evidence="1">The sequence shown here is derived from an EMBL/GenBank/DDBJ whole genome shotgun (WGS) entry which is preliminary data.</text>
</comment>
<accession>A0A8H7V9K8</accession>